<keyword evidence="3" id="KW-1185">Reference proteome</keyword>
<reference evidence="3" key="1">
    <citation type="journal article" date="2019" name="Int. J. Syst. Evol. Microbiol.">
        <title>The Global Catalogue of Microorganisms (GCM) 10K type strain sequencing project: providing services to taxonomists for standard genome sequencing and annotation.</title>
        <authorList>
            <consortium name="The Broad Institute Genomics Platform"/>
            <consortium name="The Broad Institute Genome Sequencing Center for Infectious Disease"/>
            <person name="Wu L."/>
            <person name="Ma J."/>
        </authorList>
    </citation>
    <scope>NUCLEOTIDE SEQUENCE [LARGE SCALE GENOMIC DNA]</scope>
    <source>
        <strain evidence="3">JCM 4594</strain>
    </source>
</reference>
<feature type="region of interest" description="Disordered" evidence="1">
    <location>
        <begin position="115"/>
        <end position="267"/>
    </location>
</feature>
<evidence type="ECO:0000313" key="2">
    <source>
        <dbReference type="EMBL" id="GGY36864.1"/>
    </source>
</evidence>
<evidence type="ECO:0000256" key="1">
    <source>
        <dbReference type="SAM" id="MobiDB-lite"/>
    </source>
</evidence>
<organism evidence="2 3">
    <name type="scientific">Streptomyces xanthochromogenes</name>
    <dbReference type="NCBI Taxonomy" id="67384"/>
    <lineage>
        <taxon>Bacteria</taxon>
        <taxon>Bacillati</taxon>
        <taxon>Actinomycetota</taxon>
        <taxon>Actinomycetes</taxon>
        <taxon>Kitasatosporales</taxon>
        <taxon>Streptomycetaceae</taxon>
        <taxon>Streptomyces</taxon>
    </lineage>
</organism>
<feature type="compositionally biased region" description="Basic and acidic residues" evidence="1">
    <location>
        <begin position="120"/>
        <end position="136"/>
    </location>
</feature>
<dbReference type="Proteomes" id="UP000600946">
    <property type="component" value="Unassembled WGS sequence"/>
</dbReference>
<dbReference type="EMBL" id="BMUU01000005">
    <property type="protein sequence ID" value="GGY36864.1"/>
    <property type="molecule type" value="Genomic_DNA"/>
</dbReference>
<evidence type="ECO:0000313" key="3">
    <source>
        <dbReference type="Proteomes" id="UP000600946"/>
    </source>
</evidence>
<comment type="caution">
    <text evidence="2">The sequence shown here is derived from an EMBL/GenBank/DDBJ whole genome shotgun (WGS) entry which is preliminary data.</text>
</comment>
<name>A0ABQ3A9G5_9ACTN</name>
<proteinExistence type="predicted"/>
<gene>
    <name evidence="2" type="ORF">GCM10010326_33490</name>
</gene>
<feature type="compositionally biased region" description="Polar residues" evidence="1">
    <location>
        <begin position="209"/>
        <end position="231"/>
    </location>
</feature>
<accession>A0ABQ3A9G5</accession>
<protein>
    <submittedName>
        <fullName evidence="2">Uncharacterized protein</fullName>
    </submittedName>
</protein>
<sequence length="279" mass="29860">MPVGDEAARWAARGRCKRVLFVVHNVTSATRLLDVLPLFHDDFGIQLLATCTGSSAFEGGVAALLAETGVPVLPWEQALETKVDLAITASLGGQLHRISGQLALLSHGVGYNKTLATPDAGRRTPDAGRRTPDAGRRSRLSPPIRPRTRDRIQTRTRMRAQELSRIATGGPPRALSRSGRLPKALSRPQPRPHPGPHSRPHPCSGSPPTGCSTTASRSRTPWFSPTPSNWTGCGPLVPRQLPPRSSRVTPASTGCWPPARTESASARHSGCAGANAWWC</sequence>